<dbReference type="SUPFAM" id="SSF51126">
    <property type="entry name" value="Pectin lyase-like"/>
    <property type="match status" value="1"/>
</dbReference>
<dbReference type="NCBIfam" id="TIGR01414">
    <property type="entry name" value="autotrans_barl"/>
    <property type="match status" value="1"/>
</dbReference>
<reference evidence="4" key="1">
    <citation type="submission" date="2016-10" db="EMBL/GenBank/DDBJ databases">
        <authorList>
            <person name="Varghese N."/>
            <person name="Submissions S."/>
        </authorList>
    </citation>
    <scope>NUCLEOTIDE SEQUENCE [LARGE SCALE GENOMIC DNA]</scope>
    <source>
        <strain evidence="4">92MFCol6.1</strain>
    </source>
</reference>
<dbReference type="AlphaFoldDB" id="A0A1W1H1F3"/>
<dbReference type="InterPro" id="IPR043990">
    <property type="entry name" value="AC_1"/>
</dbReference>
<feature type="region of interest" description="Disordered" evidence="1">
    <location>
        <begin position="754"/>
        <end position="808"/>
    </location>
</feature>
<dbReference type="Gene3D" id="2.40.128.130">
    <property type="entry name" value="Autotransporter beta-domain"/>
    <property type="match status" value="1"/>
</dbReference>
<dbReference type="Gene3D" id="2.160.20.20">
    <property type="match status" value="1"/>
</dbReference>
<evidence type="ECO:0000313" key="4">
    <source>
        <dbReference type="Proteomes" id="UP000191133"/>
    </source>
</evidence>
<evidence type="ECO:0000256" key="1">
    <source>
        <dbReference type="SAM" id="MobiDB-lite"/>
    </source>
</evidence>
<dbReference type="EMBL" id="FWEU01000004">
    <property type="protein sequence ID" value="SLM25314.1"/>
    <property type="molecule type" value="Genomic_DNA"/>
</dbReference>
<dbReference type="InterPro" id="IPR005546">
    <property type="entry name" value="Autotransporte_beta"/>
</dbReference>
<proteinExistence type="predicted"/>
<dbReference type="Proteomes" id="UP000191133">
    <property type="component" value="Unassembled WGS sequence"/>
</dbReference>
<dbReference type="PANTHER" id="PTHR35037">
    <property type="entry name" value="C-TERMINAL REGION OF AIDA-LIKE PROTEIN"/>
    <property type="match status" value="1"/>
</dbReference>
<dbReference type="InterPro" id="IPR011050">
    <property type="entry name" value="Pectin_lyase_fold/virulence"/>
</dbReference>
<dbReference type="InterPro" id="IPR036709">
    <property type="entry name" value="Autotransporte_beta_dom_sf"/>
</dbReference>
<dbReference type="Pfam" id="PF18883">
    <property type="entry name" value="AC_1"/>
    <property type="match status" value="1"/>
</dbReference>
<dbReference type="InterPro" id="IPR012332">
    <property type="entry name" value="Autotransporter_pectin_lyase_C"/>
</dbReference>
<evidence type="ECO:0000313" key="3">
    <source>
        <dbReference type="EMBL" id="SLM25314.1"/>
    </source>
</evidence>
<dbReference type="PANTHER" id="PTHR35037:SF3">
    <property type="entry name" value="C-TERMINAL REGION OF AIDA-LIKE PROTEIN"/>
    <property type="match status" value="1"/>
</dbReference>
<dbReference type="SUPFAM" id="SSF103515">
    <property type="entry name" value="Autotransporter"/>
    <property type="match status" value="1"/>
</dbReference>
<name>A0A1W1H1F3_9GAMM</name>
<organism evidence="3 4">
    <name type="scientific">Stenotrophomonas indicatrix</name>
    <dbReference type="NCBI Taxonomy" id="2045451"/>
    <lineage>
        <taxon>Bacteria</taxon>
        <taxon>Pseudomonadati</taxon>
        <taxon>Pseudomonadota</taxon>
        <taxon>Gammaproteobacteria</taxon>
        <taxon>Lysobacterales</taxon>
        <taxon>Lysobacteraceae</taxon>
        <taxon>Stenotrophomonas</taxon>
    </lineage>
</organism>
<protein>
    <submittedName>
        <fullName evidence="3">Autotransporter family porin</fullName>
    </submittedName>
</protein>
<dbReference type="CDD" id="cd01344">
    <property type="entry name" value="PL2_Passenger_AT"/>
    <property type="match status" value="1"/>
</dbReference>
<dbReference type="PROSITE" id="PS51208">
    <property type="entry name" value="AUTOTRANSPORTER"/>
    <property type="match status" value="1"/>
</dbReference>
<dbReference type="GO" id="GO:0019867">
    <property type="term" value="C:outer membrane"/>
    <property type="evidence" value="ECO:0007669"/>
    <property type="project" value="InterPro"/>
</dbReference>
<sequence length="1117" mass="116220">MAPAAAIARGFHSDAALPRQIAQPRCALPQESNSMNASPPRRRRAPACARVARLPLIPSLLASALWAALPVHAAELQGPLKVTDGGSMQLGADDTLQHSAGGYALEANGVGSTITVDGSWISSTGGGSGILASAGGSVVIEGGILQIGNGSTTVGYALNASGAGSVIRANNLVINAFRNGSGYGTVNATGGGKVWLNGGRVSSGGHALYSTGRGSELHVTGTEINNGANSAVYAEGGALLSLESLKMTFDEASSGYSGRLSSGGSGSVLSLRDVDVVNGYFDIDNGGTLQIVGGSASSSGSSIRLLGNSGNRVYSTADITGGRFETVGGYGVNVNSWAKLTTNGAHFTVRDGYSGIWLSGADSLADLTDTTLSTYGDNGYGHGLDVWGGTATITGGSIDTHGDGVYGLRASGSNPPTPYSRIRAKNLDITTHGTGGGGVFLGGSTADAHLDGGSITTLGASSFGIVQMNTAKLTADNLSIHARGTNSGAYRSYITVFGPYWDRLVFNNSSLQTQDGPALWLQGSNHELTLNNTDVIARQQGNLDGGRLLRVSDTVFTDGSSVATADILFTADNSRLTGDVVVDSATANVQMTLRNGSVFNGALRNDSGYQVAQLAMDGSSQWNVRSSSSVGSLDHAGTIAFVAPTTGDFKTLTVTGDYVGNDGHWLFNRALGDDASLGDQLVIQGNSSGTASVSVRNAGGAGALTSEGIRLISVGGQSDAQFSLQGRAVAGAYDYFLYKGGVSTPDDGNWYLRSEYVPPVDPPEPPDPPIDPPTPPTPPIDPPAPPIDPPVVPPVDPPLPPAPPRVERPEPAVYMANQSSALGMFRHSLYDRSGDPAEANGGGSDAIAWAQVRSSAPGSRGHQVDVDSELNSVLLGIGRRFEANAGGQLQAGVMAGHGRARNDSRSQVTGYTAHGVVNGTSLGLYATWLQDARMEHGAYVDGWLQYGRFRNSVQGEGLQKEHYRSHSWTGSAEAGYVLPVQRTAQRGVYLEPQLQVIHSRYDADRVVEANGTVVEGRDKDSTTTRVGLRLYTRSLTQRQGQVQPFVAVNWWSGGNDATIAVDGERLRRQLPRDIYEAKAGVQVNLSGGWRGWGEISHQTGGMGFRDTSGQLGVSYRW</sequence>
<feature type="compositionally biased region" description="Pro residues" evidence="1">
    <location>
        <begin position="759"/>
        <end position="804"/>
    </location>
</feature>
<gene>
    <name evidence="3" type="ORF">SAMN04488690_3062</name>
</gene>
<accession>A0A1W1H1F3</accession>
<evidence type="ECO:0000259" key="2">
    <source>
        <dbReference type="PROSITE" id="PS51208"/>
    </source>
</evidence>
<dbReference type="InterPro" id="IPR006315">
    <property type="entry name" value="OM_autotransptr_brl_dom"/>
</dbReference>
<dbReference type="SMART" id="SM00869">
    <property type="entry name" value="Autotransporter"/>
    <property type="match status" value="1"/>
</dbReference>
<dbReference type="InterPro" id="IPR051551">
    <property type="entry name" value="Autotransporter_adhesion"/>
</dbReference>
<feature type="domain" description="Autotransporter" evidence="2">
    <location>
        <begin position="841"/>
        <end position="1117"/>
    </location>
</feature>